<gene>
    <name evidence="3" type="ORF">ODALV1_LOCUS8486</name>
</gene>
<dbReference type="Pfam" id="PF19031">
    <property type="entry name" value="Intu_longin_1"/>
    <property type="match status" value="1"/>
</dbReference>
<feature type="region of interest" description="Disordered" evidence="1">
    <location>
        <begin position="29"/>
        <end position="59"/>
    </location>
</feature>
<dbReference type="Proteomes" id="UP001642540">
    <property type="component" value="Unassembled WGS sequence"/>
</dbReference>
<feature type="region of interest" description="Disordered" evidence="1">
    <location>
        <begin position="524"/>
        <end position="575"/>
    </location>
</feature>
<proteinExistence type="predicted"/>
<dbReference type="InterPro" id="IPR043987">
    <property type="entry name" value="CCZ1/INTU/HSP4_longin_1"/>
</dbReference>
<feature type="compositionally biased region" description="Low complexity" evidence="1">
    <location>
        <begin position="559"/>
        <end position="572"/>
    </location>
</feature>
<reference evidence="3 4" key="1">
    <citation type="submission" date="2024-08" db="EMBL/GenBank/DDBJ databases">
        <authorList>
            <person name="Cucini C."/>
            <person name="Frati F."/>
        </authorList>
    </citation>
    <scope>NUCLEOTIDE SEQUENCE [LARGE SCALE GENOMIC DNA]</scope>
</reference>
<feature type="compositionally biased region" description="Polar residues" evidence="1">
    <location>
        <begin position="374"/>
        <end position="391"/>
    </location>
</feature>
<feature type="domain" description="CCZ1/INTU/HSP4 first Longin" evidence="2">
    <location>
        <begin position="69"/>
        <end position="174"/>
    </location>
</feature>
<feature type="region of interest" description="Disordered" evidence="1">
    <location>
        <begin position="598"/>
        <end position="617"/>
    </location>
</feature>
<evidence type="ECO:0000259" key="2">
    <source>
        <dbReference type="Pfam" id="PF19031"/>
    </source>
</evidence>
<protein>
    <recommendedName>
        <fullName evidence="2">CCZ1/INTU/HSP4 first Longin domain-containing protein</fullName>
    </recommendedName>
</protein>
<dbReference type="PANTHER" id="PTHR14407:SF9">
    <property type="entry name" value="BLOC-3 COMPLEX MEMBER HPS4"/>
    <property type="match status" value="1"/>
</dbReference>
<accession>A0ABP1Q8D5</accession>
<evidence type="ECO:0000313" key="4">
    <source>
        <dbReference type="Proteomes" id="UP001642540"/>
    </source>
</evidence>
<feature type="region of interest" description="Disordered" evidence="1">
    <location>
        <begin position="336"/>
        <end position="401"/>
    </location>
</feature>
<evidence type="ECO:0000313" key="3">
    <source>
        <dbReference type="EMBL" id="CAL8093377.1"/>
    </source>
</evidence>
<feature type="region of interest" description="Disordered" evidence="1">
    <location>
        <begin position="700"/>
        <end position="727"/>
    </location>
</feature>
<feature type="compositionally biased region" description="Polar residues" evidence="1">
    <location>
        <begin position="706"/>
        <end position="726"/>
    </location>
</feature>
<dbReference type="EMBL" id="CAXLJM020000026">
    <property type="protein sequence ID" value="CAL8093377.1"/>
    <property type="molecule type" value="Genomic_DNA"/>
</dbReference>
<organism evidence="3 4">
    <name type="scientific">Orchesella dallaii</name>
    <dbReference type="NCBI Taxonomy" id="48710"/>
    <lineage>
        <taxon>Eukaryota</taxon>
        <taxon>Metazoa</taxon>
        <taxon>Ecdysozoa</taxon>
        <taxon>Arthropoda</taxon>
        <taxon>Hexapoda</taxon>
        <taxon>Collembola</taxon>
        <taxon>Entomobryomorpha</taxon>
        <taxon>Entomobryoidea</taxon>
        <taxon>Orchesellidae</taxon>
        <taxon>Orchesellinae</taxon>
        <taxon>Orchesella</taxon>
    </lineage>
</organism>
<sequence>MFFNVECMDYDYRFIRPLGTNKNVSNGVNPCKKALPKKRRSSLDSKHHSASKRKSFPPRSWENIMSGELQIVFIYDTLSVRKEEDDPKDAILYFHPDCIPEERRIAICGQLMGITHFLVDTFSAPKILTLDNGKFAMRKFGRQYILALGCSSVTPDWLLEKQADILYNLTIFFHRDIKSILQSVNGDRMVLSSRLSLIMDHYIPISQHHGDLFALTFGILPILNLPKSASNISLSAAVVLQTCLMKHGVLGGIVMYQNKVLSVELMQELAQKLSFIQPYQLPPAEPAKLQFACPPGVQIFTVYLREDEFENLRKHCTTYQNPHRCEPKIVTTKEVNHKGKIDPISEEEPSDISSSLGFSEPSSKELSEDIADLGNSTDSSLNKRASSSEKTAATIPNHPKLDKYLKASSKGKADSQSIQTNSIQTKPVTANKKVVSKGNQLVAVPPPCVHMNGCGPNAIKSSRIFKSLENLSVSDDSTTDKPSPPPPGSCFCASLTDPYFPFIRCDGKSISKALLDVYANAGMEESKQNEEDKENETEIEPVPPQETNNEDILEPDPKSLPSLSLPNGSLSSHVDISSDAKQNCIDETANSDIVETINTPAPRRPADLPLNSKKYSRKKSKRRWSTFEDMMSPVVDTPSRVSESFPSVLPNINENWKNSTTEVTDGSIPSHQELISSFRKLSSHDELLNTSSQTVVKEYPTDNTKKSNGSMMKNTVSSSRTPSMTGRISMHSRESSAIDFGSISQQNASVSGSGNKVPAQLLGHENAAQHSKSASNCNNANYKSHVQSSLFIYGLGSMRLLLLLEKDQGADHELIKSLWECGSSSLSELETAISNVEEQTMSTTASQHDHYCYLHYESVWRSLAHGGRNHSMDFDVVQQMHQDFNVYPNISELIIRGEDHVVYGYQCVGSEVFYQQSAGLQPGLPMPSDLMGKVPLKAKKRLERDHNILLL</sequence>
<name>A0ABP1Q8D5_9HEXA</name>
<dbReference type="PANTHER" id="PTHR14407">
    <property type="entry name" value="HERMANSKY-PUDLAK SYNDROME 4 PROTEIN LIGHT-EAR PROTEIN-RELATED"/>
    <property type="match status" value="1"/>
</dbReference>
<keyword evidence="4" id="KW-1185">Reference proteome</keyword>
<dbReference type="InterPro" id="IPR026091">
    <property type="entry name" value="HPS4"/>
</dbReference>
<comment type="caution">
    <text evidence="3">The sequence shown here is derived from an EMBL/GenBank/DDBJ whole genome shotgun (WGS) entry which is preliminary data.</text>
</comment>
<evidence type="ECO:0000256" key="1">
    <source>
        <dbReference type="SAM" id="MobiDB-lite"/>
    </source>
</evidence>